<proteinExistence type="predicted"/>
<reference evidence="2" key="1">
    <citation type="submission" date="2020-06" db="EMBL/GenBank/DDBJ databases">
        <title>Draft genome of Bugula neritina, a colonial animal packing powerful symbionts and potential medicines.</title>
        <authorList>
            <person name="Rayko M."/>
        </authorList>
    </citation>
    <scope>NUCLEOTIDE SEQUENCE [LARGE SCALE GENOMIC DNA]</scope>
    <source>
        <strain evidence="2">Kwan_BN1</strain>
    </source>
</reference>
<dbReference type="Proteomes" id="UP000593567">
    <property type="component" value="Unassembled WGS sequence"/>
</dbReference>
<keyword evidence="1" id="KW-1133">Transmembrane helix</keyword>
<dbReference type="AlphaFoldDB" id="A0A7J7IUB0"/>
<name>A0A7J7IUB0_BUGNE</name>
<feature type="transmembrane region" description="Helical" evidence="1">
    <location>
        <begin position="15"/>
        <end position="41"/>
    </location>
</feature>
<evidence type="ECO:0000313" key="3">
    <source>
        <dbReference type="Proteomes" id="UP000593567"/>
    </source>
</evidence>
<sequence>MIAQEIQTFWLKYGIIVIVSSGAVIGIALLVVIGVCIRYCVTKQALVKIQEEAREGVRRDMTRMSERMGMELAFGQYPAVQSHAYTPLMMPGYSPANSGPYPWAQGGGYEAIPADNQKHWNVQF</sequence>
<comment type="caution">
    <text evidence="2">The sequence shown here is derived from an EMBL/GenBank/DDBJ whole genome shotgun (WGS) entry which is preliminary data.</text>
</comment>
<dbReference type="EMBL" id="VXIV02003444">
    <property type="protein sequence ID" value="KAF6016981.1"/>
    <property type="molecule type" value="Genomic_DNA"/>
</dbReference>
<protein>
    <submittedName>
        <fullName evidence="2">Uncharacterized protein</fullName>
    </submittedName>
</protein>
<accession>A0A7J7IUB0</accession>
<keyword evidence="3" id="KW-1185">Reference proteome</keyword>
<keyword evidence="1" id="KW-0472">Membrane</keyword>
<evidence type="ECO:0000313" key="2">
    <source>
        <dbReference type="EMBL" id="KAF6016981.1"/>
    </source>
</evidence>
<evidence type="ECO:0000256" key="1">
    <source>
        <dbReference type="SAM" id="Phobius"/>
    </source>
</evidence>
<keyword evidence="1" id="KW-0812">Transmembrane</keyword>
<organism evidence="2 3">
    <name type="scientific">Bugula neritina</name>
    <name type="common">Brown bryozoan</name>
    <name type="synonym">Sertularia neritina</name>
    <dbReference type="NCBI Taxonomy" id="10212"/>
    <lineage>
        <taxon>Eukaryota</taxon>
        <taxon>Metazoa</taxon>
        <taxon>Spiralia</taxon>
        <taxon>Lophotrochozoa</taxon>
        <taxon>Bryozoa</taxon>
        <taxon>Gymnolaemata</taxon>
        <taxon>Cheilostomatida</taxon>
        <taxon>Flustrina</taxon>
        <taxon>Buguloidea</taxon>
        <taxon>Bugulidae</taxon>
        <taxon>Bugula</taxon>
    </lineage>
</organism>
<gene>
    <name evidence="2" type="ORF">EB796_024692</name>
</gene>